<organism evidence="1">
    <name type="scientific">Solumvirus sp</name>
    <dbReference type="NCBI Taxonomy" id="2487773"/>
    <lineage>
        <taxon>Viruses</taxon>
        <taxon>Pithoviruses</taxon>
    </lineage>
</organism>
<gene>
    <name evidence="1" type="ORF">Solumvirus3_11</name>
</gene>
<sequence length="110" mass="12810">MIPGNTKQENRNDLLVLLWSEKKSNKTLFSSFLSFNNRERVSGDKNASFFILKDQFCRSITRTSKHKNIQYQFHAPSPKSFNSDFSSFLLLKNMIRKKNQKGFEVGVSLK</sequence>
<evidence type="ECO:0000313" key="1">
    <source>
        <dbReference type="EMBL" id="AYV86275.1"/>
    </source>
</evidence>
<protein>
    <submittedName>
        <fullName evidence="1">Uncharacterized protein</fullName>
    </submittedName>
</protein>
<proteinExistence type="predicted"/>
<dbReference type="EMBL" id="MK072500">
    <property type="protein sequence ID" value="AYV86275.1"/>
    <property type="molecule type" value="Genomic_DNA"/>
</dbReference>
<reference evidence="1" key="1">
    <citation type="submission" date="2018-10" db="EMBL/GenBank/DDBJ databases">
        <title>Hidden diversity of soil giant viruses.</title>
        <authorList>
            <person name="Schulz F."/>
            <person name="Alteio L."/>
            <person name="Goudeau D."/>
            <person name="Ryan E.M."/>
            <person name="Malmstrom R.R."/>
            <person name="Blanchard J."/>
            <person name="Woyke T."/>
        </authorList>
    </citation>
    <scope>NUCLEOTIDE SEQUENCE</scope>
    <source>
        <strain evidence="1">SMV1</strain>
    </source>
</reference>
<accession>A0A3G5AGD4</accession>
<name>A0A3G5AGD4_9VIRU</name>